<feature type="domain" description="HTH cro/C1-type" evidence="2">
    <location>
        <begin position="11"/>
        <end position="65"/>
    </location>
</feature>
<keyword evidence="4" id="KW-1185">Reference proteome</keyword>
<reference evidence="3 4" key="1">
    <citation type="submission" date="2017-03" db="EMBL/GenBank/DDBJ databases">
        <title>Genome sequence of Methanobrevibacter wosei.</title>
        <authorList>
            <person name="Poehlein A."/>
            <person name="Seedorf H."/>
            <person name="Daniel R."/>
        </authorList>
    </citation>
    <scope>NUCLEOTIDE SEQUENCE [LARGE SCALE GENOMIC DNA]</scope>
    <source>
        <strain evidence="3 4">DSM 11979</strain>
    </source>
</reference>
<dbReference type="Proteomes" id="UP000245577">
    <property type="component" value="Unassembled WGS sequence"/>
</dbReference>
<dbReference type="CDD" id="cd02209">
    <property type="entry name" value="cupin_XRE_C"/>
    <property type="match status" value="1"/>
</dbReference>
<dbReference type="InterPro" id="IPR013096">
    <property type="entry name" value="Cupin_2"/>
</dbReference>
<sequence length="190" mass="21638">MADKNKIGVKIRNIMELRQLSVEELANNSAVNPELVEKILDGEIIPSLTPLTRMARALGVRLGTFLDDDPKDDPIIIRKGKSEEIVYFSGEENKTEDTSLQFYSLGAGKSDRHMEPFVIDMQRDEEEHDLSSHEGEEFIYILEGEVELIYGQNTYLLYPGDSLYYDSIIPHHIHAHTENAKILAVLYTPF</sequence>
<dbReference type="GO" id="GO:0004601">
    <property type="term" value="F:peroxidase activity"/>
    <property type="evidence" value="ECO:0007669"/>
    <property type="project" value="UniProtKB-KW"/>
</dbReference>
<evidence type="ECO:0000313" key="3">
    <source>
        <dbReference type="EMBL" id="PWB86240.1"/>
    </source>
</evidence>
<dbReference type="PANTHER" id="PTHR46797">
    <property type="entry name" value="HTH-TYPE TRANSCRIPTIONAL REGULATOR"/>
    <property type="match status" value="1"/>
</dbReference>
<dbReference type="GO" id="GO:0003700">
    <property type="term" value="F:DNA-binding transcription factor activity"/>
    <property type="evidence" value="ECO:0007669"/>
    <property type="project" value="TreeGrafter"/>
</dbReference>
<dbReference type="SMART" id="SM00530">
    <property type="entry name" value="HTH_XRE"/>
    <property type="match status" value="1"/>
</dbReference>
<dbReference type="SUPFAM" id="SSF47413">
    <property type="entry name" value="lambda repressor-like DNA-binding domains"/>
    <property type="match status" value="1"/>
</dbReference>
<dbReference type="GO" id="GO:0005829">
    <property type="term" value="C:cytosol"/>
    <property type="evidence" value="ECO:0007669"/>
    <property type="project" value="TreeGrafter"/>
</dbReference>
<dbReference type="EMBL" id="MZGU01000004">
    <property type="protein sequence ID" value="PWB86240.1"/>
    <property type="molecule type" value="Genomic_DNA"/>
</dbReference>
<dbReference type="GO" id="GO:0003677">
    <property type="term" value="F:DNA binding"/>
    <property type="evidence" value="ECO:0007669"/>
    <property type="project" value="UniProtKB-KW"/>
</dbReference>
<comment type="caution">
    <text evidence="3">The sequence shown here is derived from an EMBL/GenBank/DDBJ whole genome shotgun (WGS) entry which is preliminary data.</text>
</comment>
<dbReference type="InterPro" id="IPR010982">
    <property type="entry name" value="Lambda_DNA-bd_dom_sf"/>
</dbReference>
<dbReference type="AlphaFoldDB" id="A0A2U1S819"/>
<dbReference type="InterPro" id="IPR014710">
    <property type="entry name" value="RmlC-like_jellyroll"/>
</dbReference>
<dbReference type="Pfam" id="PF13443">
    <property type="entry name" value="HTH_26"/>
    <property type="match status" value="1"/>
</dbReference>
<gene>
    <name evidence="3" type="primary">hppE</name>
    <name evidence="3" type="ORF">MBBWO_10940</name>
</gene>
<keyword evidence="3" id="KW-0560">Oxidoreductase</keyword>
<accession>A0A2U1S819</accession>
<protein>
    <submittedName>
        <fullName evidence="3">(S)-2-hydroxypropylphosphonic acid epoxidase</fullName>
        <ecNumber evidence="3">1.11.1.23</ecNumber>
    </submittedName>
</protein>
<evidence type="ECO:0000259" key="2">
    <source>
        <dbReference type="PROSITE" id="PS50943"/>
    </source>
</evidence>
<dbReference type="Gene3D" id="1.10.260.40">
    <property type="entry name" value="lambda repressor-like DNA-binding domains"/>
    <property type="match status" value="1"/>
</dbReference>
<evidence type="ECO:0000256" key="1">
    <source>
        <dbReference type="ARBA" id="ARBA00023125"/>
    </source>
</evidence>
<proteinExistence type="predicted"/>
<dbReference type="PANTHER" id="PTHR46797:SF19">
    <property type="entry name" value="BLL2473 PROTEIN"/>
    <property type="match status" value="1"/>
</dbReference>
<dbReference type="OrthoDB" id="53252at2157"/>
<dbReference type="CDD" id="cd00093">
    <property type="entry name" value="HTH_XRE"/>
    <property type="match status" value="1"/>
</dbReference>
<dbReference type="SUPFAM" id="SSF51182">
    <property type="entry name" value="RmlC-like cupins"/>
    <property type="match status" value="1"/>
</dbReference>
<dbReference type="PROSITE" id="PS50943">
    <property type="entry name" value="HTH_CROC1"/>
    <property type="match status" value="1"/>
</dbReference>
<dbReference type="InterPro" id="IPR001387">
    <property type="entry name" value="Cro/C1-type_HTH"/>
</dbReference>
<dbReference type="InterPro" id="IPR050807">
    <property type="entry name" value="TransReg_Diox_bact_type"/>
</dbReference>
<organism evidence="3 4">
    <name type="scientific">Methanobrevibacter woesei</name>
    <dbReference type="NCBI Taxonomy" id="190976"/>
    <lineage>
        <taxon>Archaea</taxon>
        <taxon>Methanobacteriati</taxon>
        <taxon>Methanobacteriota</taxon>
        <taxon>Methanomada group</taxon>
        <taxon>Methanobacteria</taxon>
        <taxon>Methanobacteriales</taxon>
        <taxon>Methanobacteriaceae</taxon>
        <taxon>Methanobrevibacter</taxon>
    </lineage>
</organism>
<dbReference type="Pfam" id="PF07883">
    <property type="entry name" value="Cupin_2"/>
    <property type="match status" value="1"/>
</dbReference>
<dbReference type="RefSeq" id="WP_116669872.1">
    <property type="nucleotide sequence ID" value="NZ_CALIUN010000004.1"/>
</dbReference>
<dbReference type="EC" id="1.11.1.23" evidence="3"/>
<dbReference type="Gene3D" id="2.60.120.10">
    <property type="entry name" value="Jelly Rolls"/>
    <property type="match status" value="1"/>
</dbReference>
<dbReference type="InterPro" id="IPR011051">
    <property type="entry name" value="RmlC_Cupin_sf"/>
</dbReference>
<evidence type="ECO:0000313" key="4">
    <source>
        <dbReference type="Proteomes" id="UP000245577"/>
    </source>
</evidence>
<name>A0A2U1S819_9EURY</name>
<keyword evidence="1" id="KW-0238">DNA-binding</keyword>
<keyword evidence="3" id="KW-0575">Peroxidase</keyword>